<keyword evidence="4" id="KW-1185">Reference proteome</keyword>
<protein>
    <submittedName>
        <fullName evidence="3">Nitroreductase</fullName>
    </submittedName>
</protein>
<comment type="caution">
    <text evidence="3">The sequence shown here is derived from an EMBL/GenBank/DDBJ whole genome shotgun (WGS) entry which is preliminary data.</text>
</comment>
<proteinExistence type="predicted"/>
<evidence type="ECO:0000259" key="2">
    <source>
        <dbReference type="Pfam" id="PF00881"/>
    </source>
</evidence>
<dbReference type="PANTHER" id="PTHR23026:SF123">
    <property type="entry name" value="NAD(P)H NITROREDUCTASE RV3131-RELATED"/>
    <property type="match status" value="1"/>
</dbReference>
<dbReference type="Proteomes" id="UP001500016">
    <property type="component" value="Unassembled WGS sequence"/>
</dbReference>
<reference evidence="4" key="1">
    <citation type="journal article" date="2019" name="Int. J. Syst. Evol. Microbiol.">
        <title>The Global Catalogue of Microorganisms (GCM) 10K type strain sequencing project: providing services to taxonomists for standard genome sequencing and annotation.</title>
        <authorList>
            <consortium name="The Broad Institute Genomics Platform"/>
            <consortium name="The Broad Institute Genome Sequencing Center for Infectious Disease"/>
            <person name="Wu L."/>
            <person name="Ma J."/>
        </authorList>
    </citation>
    <scope>NUCLEOTIDE SEQUENCE [LARGE SCALE GENOMIC DNA]</scope>
    <source>
        <strain evidence="4">JCM 15478</strain>
    </source>
</reference>
<dbReference type="NCBIfam" id="NF047509">
    <property type="entry name" value="Rv3131_FMN_oxido"/>
    <property type="match status" value="1"/>
</dbReference>
<sequence>MTGEALDAETVAALVRDATAAPSMHNAQPWKFRFLPAGGTFQVRADLDRTLPLVDPVTRALHLGCAAALFNLRVAAAHAGWEPVTRLLPDPEDTGLLATVRLTEPASPGDELAALYPAIHRRRTSRSPFTDEDIPEPVKDGLCAAALAEEGRLTFPDAWHVESLLNLVRDAEDLDTLNPAVADESQRWIRADGDTAAGRPTAGIPDHALGPRKRDGKAPARDLARGRHVEGRGTATFEQAPQLALLGTADDSPRDWLRAGQAMERVLLRATLDGLSAALNSHALEWPELRWDARDPRSAMGYVQMLFRLGYGTEAPEGPGAPGTPRTPRRPVQEVLEFG</sequence>
<evidence type="ECO:0000313" key="4">
    <source>
        <dbReference type="Proteomes" id="UP001500016"/>
    </source>
</evidence>
<name>A0ABN2WZ31_9ACTN</name>
<dbReference type="Gene3D" id="3.40.109.10">
    <property type="entry name" value="NADH Oxidase"/>
    <property type="match status" value="1"/>
</dbReference>
<dbReference type="PANTHER" id="PTHR23026">
    <property type="entry name" value="NADPH NITROREDUCTASE"/>
    <property type="match status" value="1"/>
</dbReference>
<feature type="region of interest" description="Disordered" evidence="1">
    <location>
        <begin position="194"/>
        <end position="223"/>
    </location>
</feature>
<dbReference type="EMBL" id="BAAAPE010000025">
    <property type="protein sequence ID" value="GAA2101424.1"/>
    <property type="molecule type" value="Genomic_DNA"/>
</dbReference>
<dbReference type="RefSeq" id="WP_344534812.1">
    <property type="nucleotide sequence ID" value="NZ_BAAAPE010000025.1"/>
</dbReference>
<gene>
    <name evidence="3" type="ORF">GCM10009801_74710</name>
</gene>
<dbReference type="InterPro" id="IPR050627">
    <property type="entry name" value="Nitroreductase/BluB"/>
</dbReference>
<dbReference type="SUPFAM" id="SSF55469">
    <property type="entry name" value="FMN-dependent nitroreductase-like"/>
    <property type="match status" value="2"/>
</dbReference>
<accession>A0ABN2WZ31</accession>
<feature type="domain" description="Nitroreductase" evidence="2">
    <location>
        <begin position="119"/>
        <end position="278"/>
    </location>
</feature>
<evidence type="ECO:0000313" key="3">
    <source>
        <dbReference type="EMBL" id="GAA2101424.1"/>
    </source>
</evidence>
<feature type="compositionally biased region" description="Basic and acidic residues" evidence="1">
    <location>
        <begin position="212"/>
        <end position="223"/>
    </location>
</feature>
<dbReference type="Pfam" id="PF00881">
    <property type="entry name" value="Nitroreductase"/>
    <property type="match status" value="1"/>
</dbReference>
<dbReference type="InterPro" id="IPR029479">
    <property type="entry name" value="Nitroreductase"/>
</dbReference>
<evidence type="ECO:0000256" key="1">
    <source>
        <dbReference type="SAM" id="MobiDB-lite"/>
    </source>
</evidence>
<dbReference type="InterPro" id="IPR000415">
    <property type="entry name" value="Nitroreductase-like"/>
</dbReference>
<organism evidence="3 4">
    <name type="scientific">Streptomyces albiaxialis</name>
    <dbReference type="NCBI Taxonomy" id="329523"/>
    <lineage>
        <taxon>Bacteria</taxon>
        <taxon>Bacillati</taxon>
        <taxon>Actinomycetota</taxon>
        <taxon>Actinomycetes</taxon>
        <taxon>Kitasatosporales</taxon>
        <taxon>Streptomycetaceae</taxon>
        <taxon>Streptomyces</taxon>
    </lineage>
</organism>